<gene>
    <name evidence="1" type="ORF">Q760_00095</name>
</gene>
<protein>
    <submittedName>
        <fullName evidence="1">Uncharacterized protein</fullName>
    </submittedName>
</protein>
<reference evidence="1 2" key="1">
    <citation type="submission" date="2013-10" db="EMBL/GenBank/DDBJ databases">
        <authorList>
            <person name="Wang G."/>
            <person name="Zhuang W."/>
        </authorList>
    </citation>
    <scope>NUCLEOTIDE SEQUENCE [LARGE SCALE GENOMIC DNA]</scope>
    <source>
        <strain evidence="1 2">DSM 20118</strain>
    </source>
</reference>
<keyword evidence="2" id="KW-1185">Reference proteome</keyword>
<accession>A0A0A0BAZ7</accession>
<dbReference type="SUPFAM" id="SSF48452">
    <property type="entry name" value="TPR-like"/>
    <property type="match status" value="1"/>
</dbReference>
<comment type="caution">
    <text evidence="1">The sequence shown here is derived from an EMBL/GenBank/DDBJ whole genome shotgun (WGS) entry which is preliminary data.</text>
</comment>
<evidence type="ECO:0000313" key="1">
    <source>
        <dbReference type="EMBL" id="KGM03985.1"/>
    </source>
</evidence>
<dbReference type="Proteomes" id="UP000029833">
    <property type="component" value="Unassembled WGS sequence"/>
</dbReference>
<proteinExistence type="predicted"/>
<organism evidence="1 2">
    <name type="scientific">Cellulomonas cellasea DSM 20118</name>
    <dbReference type="NCBI Taxonomy" id="1408250"/>
    <lineage>
        <taxon>Bacteria</taxon>
        <taxon>Bacillati</taxon>
        <taxon>Actinomycetota</taxon>
        <taxon>Actinomycetes</taxon>
        <taxon>Micrococcales</taxon>
        <taxon>Cellulomonadaceae</taxon>
        <taxon>Cellulomonas</taxon>
    </lineage>
</organism>
<dbReference type="STRING" id="1408250.Q760_00095"/>
<dbReference type="Gene3D" id="1.25.40.10">
    <property type="entry name" value="Tetratricopeptide repeat domain"/>
    <property type="match status" value="1"/>
</dbReference>
<dbReference type="AlphaFoldDB" id="A0A0A0BAZ7"/>
<dbReference type="InterPro" id="IPR011990">
    <property type="entry name" value="TPR-like_helical_dom_sf"/>
</dbReference>
<dbReference type="EMBL" id="AXNT01000001">
    <property type="protein sequence ID" value="KGM03985.1"/>
    <property type="molecule type" value="Genomic_DNA"/>
</dbReference>
<name>A0A0A0BAZ7_9CELL</name>
<sequence length="282" mass="31463">MSQPTAYLFQRAMELQHAGRSAEATELYRRVVAQDPLLAAAWWNLAALLRESEQSDAALDALEAFVRAADPRGDAFVDLARRELFDAGRTPPRSSGAARTGEPVQLIVERRGVRTLVLLDNDSGVEVDALQQTLESFVDAWAWMDAYIVVRAHPELTSSLALELLRLRAEDLDTHDGQVAQLNLRVLTRTLEAGLDVAFAEIENMDLDDFRLLVRGVDEIQPLIVLLASADEMEAEAILDAHPGVVHDRATDVLLWYLRRNQPAEGAQVIDIIRARIEARRR</sequence>
<evidence type="ECO:0000313" key="2">
    <source>
        <dbReference type="Proteomes" id="UP000029833"/>
    </source>
</evidence>